<evidence type="ECO:0000256" key="5">
    <source>
        <dbReference type="ARBA" id="ARBA00023040"/>
    </source>
</evidence>
<dbReference type="CDD" id="cd15203">
    <property type="entry name" value="7tmA_NPYR-like"/>
    <property type="match status" value="1"/>
</dbReference>
<evidence type="ECO:0000256" key="9">
    <source>
        <dbReference type="RuleBase" id="RU000688"/>
    </source>
</evidence>
<dbReference type="OrthoDB" id="9046662at2759"/>
<evidence type="ECO:0000256" key="1">
    <source>
        <dbReference type="ARBA" id="ARBA00004141"/>
    </source>
</evidence>
<evidence type="ECO:0000259" key="11">
    <source>
        <dbReference type="PROSITE" id="PS50262"/>
    </source>
</evidence>
<evidence type="ECO:0000313" key="13">
    <source>
        <dbReference type="Proteomes" id="UP000677054"/>
    </source>
</evidence>
<dbReference type="GO" id="GO:0004983">
    <property type="term" value="F:neuropeptide Y receptor activity"/>
    <property type="evidence" value="ECO:0007669"/>
    <property type="project" value="InterPro"/>
</dbReference>
<dbReference type="Proteomes" id="UP000677054">
    <property type="component" value="Unassembled WGS sequence"/>
</dbReference>
<keyword evidence="3 9" id="KW-0812">Transmembrane</keyword>
<feature type="transmembrane region" description="Helical" evidence="10">
    <location>
        <begin position="266"/>
        <end position="288"/>
    </location>
</feature>
<evidence type="ECO:0000256" key="6">
    <source>
        <dbReference type="ARBA" id="ARBA00023136"/>
    </source>
</evidence>
<dbReference type="SMART" id="SM01381">
    <property type="entry name" value="7TM_GPCR_Srsx"/>
    <property type="match status" value="1"/>
</dbReference>
<comment type="subcellular location">
    <subcellularLocation>
        <location evidence="1">Membrane</location>
        <topology evidence="1">Multi-pass membrane protein</topology>
    </subcellularLocation>
</comment>
<keyword evidence="8 9" id="KW-0807">Transducer</keyword>
<dbReference type="PRINTS" id="PR01012">
    <property type="entry name" value="NRPEPTIDEYR"/>
</dbReference>
<feature type="transmembrane region" description="Helical" evidence="10">
    <location>
        <begin position="118"/>
        <end position="137"/>
    </location>
</feature>
<dbReference type="Pfam" id="PF00001">
    <property type="entry name" value="7tm_1"/>
    <property type="match status" value="1"/>
</dbReference>
<comment type="similarity">
    <text evidence="2 9">Belongs to the G-protein coupled receptor 1 family.</text>
</comment>
<protein>
    <recommendedName>
        <fullName evidence="11">G-protein coupled receptors family 1 profile domain-containing protein</fullName>
    </recommendedName>
</protein>
<evidence type="ECO:0000256" key="4">
    <source>
        <dbReference type="ARBA" id="ARBA00022989"/>
    </source>
</evidence>
<dbReference type="EMBL" id="LR904114">
    <property type="protein sequence ID" value="CAD7252593.1"/>
    <property type="molecule type" value="Genomic_DNA"/>
</dbReference>
<dbReference type="AlphaFoldDB" id="A0A7R9FRS8"/>
<feature type="transmembrane region" description="Helical" evidence="10">
    <location>
        <begin position="39"/>
        <end position="65"/>
    </location>
</feature>
<name>A0A7R9FRS8_9CRUS</name>
<dbReference type="PROSITE" id="PS50262">
    <property type="entry name" value="G_PROTEIN_RECEP_F1_2"/>
    <property type="match status" value="1"/>
</dbReference>
<evidence type="ECO:0000256" key="10">
    <source>
        <dbReference type="SAM" id="Phobius"/>
    </source>
</evidence>
<dbReference type="InterPro" id="IPR000611">
    <property type="entry name" value="NPY_rcpt"/>
</dbReference>
<keyword evidence="5 9" id="KW-0297">G-protein coupled receptor</keyword>
<dbReference type="InterPro" id="IPR017452">
    <property type="entry name" value="GPCR_Rhodpsn_7TM"/>
</dbReference>
<feature type="transmembrane region" description="Helical" evidence="10">
    <location>
        <begin position="149"/>
        <end position="175"/>
    </location>
</feature>
<dbReference type="PANTHER" id="PTHR24235:SF30">
    <property type="entry name" value="NEUROPEPTIDE F RECEPTOR"/>
    <property type="match status" value="1"/>
</dbReference>
<feature type="transmembrane region" description="Helical" evidence="10">
    <location>
        <begin position="207"/>
        <end position="229"/>
    </location>
</feature>
<evidence type="ECO:0000256" key="2">
    <source>
        <dbReference type="ARBA" id="ARBA00010663"/>
    </source>
</evidence>
<gene>
    <name evidence="12" type="ORF">DSTB1V02_LOCUS12351</name>
</gene>
<dbReference type="Gene3D" id="1.20.1070.10">
    <property type="entry name" value="Rhodopsin 7-helix transmembrane proteins"/>
    <property type="match status" value="1"/>
</dbReference>
<dbReference type="PRINTS" id="PR00237">
    <property type="entry name" value="GPCRRHODOPSN"/>
</dbReference>
<evidence type="ECO:0000313" key="12">
    <source>
        <dbReference type="EMBL" id="CAD7252593.1"/>
    </source>
</evidence>
<keyword evidence="4 10" id="KW-1133">Transmembrane helix</keyword>
<proteinExistence type="inferred from homology"/>
<sequence length="386" mass="44511">MEENSLEEPSFPFANVTNDSSGWELMEKYKQNQKVSETALATLACCYALLILVGSLGNALVVLTVARKRAMRTPRNLFIFNLAVSDLFLCLFTMPFTLYQVTTMIWNLGWFPCKLVGFMQATSIFVSTLTITAIALDRCYVITNPTREGLMVPGVLMVMGVIWLAAITLASPLFVFQNLISFEFNIENYPKHIQFCFEDWPITRGRAMYSIFSFVFQYIIPIATVSTAYTQIYFKLQGRLGTGILKESSQARQEREDIRIRRTNKLLLSIALIFCVSWLPLNLFNLFVDLFNPFEDKQEEQAIIFAVCHMLGMSSACFNPLLYGWLNENFQREFLEVFALLPCRKRRPRENNVQEPRAEEIEISDRQEVLRNDVHRSEPERLPLKT</sequence>
<evidence type="ECO:0000256" key="7">
    <source>
        <dbReference type="ARBA" id="ARBA00023170"/>
    </source>
</evidence>
<feature type="transmembrane region" description="Helical" evidence="10">
    <location>
        <begin position="303"/>
        <end position="326"/>
    </location>
</feature>
<dbReference type="SUPFAM" id="SSF81321">
    <property type="entry name" value="Family A G protein-coupled receptor-like"/>
    <property type="match status" value="1"/>
</dbReference>
<dbReference type="InterPro" id="IPR000276">
    <property type="entry name" value="GPCR_Rhodpsn"/>
</dbReference>
<evidence type="ECO:0000256" key="8">
    <source>
        <dbReference type="ARBA" id="ARBA00023224"/>
    </source>
</evidence>
<reference evidence="12" key="1">
    <citation type="submission" date="2020-11" db="EMBL/GenBank/DDBJ databases">
        <authorList>
            <person name="Tran Van P."/>
        </authorList>
    </citation>
    <scope>NUCLEOTIDE SEQUENCE</scope>
</reference>
<keyword evidence="13" id="KW-1185">Reference proteome</keyword>
<dbReference type="PANTHER" id="PTHR24235">
    <property type="entry name" value="NEUROPEPTIDE Y RECEPTOR"/>
    <property type="match status" value="1"/>
</dbReference>
<keyword evidence="6 10" id="KW-0472">Membrane</keyword>
<dbReference type="EMBL" id="CAJPEV010004597">
    <property type="protein sequence ID" value="CAG0902057.1"/>
    <property type="molecule type" value="Genomic_DNA"/>
</dbReference>
<accession>A0A7R9FRS8</accession>
<dbReference type="GO" id="GO:0016020">
    <property type="term" value="C:membrane"/>
    <property type="evidence" value="ECO:0007669"/>
    <property type="project" value="UniProtKB-SubCell"/>
</dbReference>
<organism evidence="12">
    <name type="scientific">Darwinula stevensoni</name>
    <dbReference type="NCBI Taxonomy" id="69355"/>
    <lineage>
        <taxon>Eukaryota</taxon>
        <taxon>Metazoa</taxon>
        <taxon>Ecdysozoa</taxon>
        <taxon>Arthropoda</taxon>
        <taxon>Crustacea</taxon>
        <taxon>Oligostraca</taxon>
        <taxon>Ostracoda</taxon>
        <taxon>Podocopa</taxon>
        <taxon>Podocopida</taxon>
        <taxon>Darwinulocopina</taxon>
        <taxon>Darwinuloidea</taxon>
        <taxon>Darwinulidae</taxon>
        <taxon>Darwinula</taxon>
    </lineage>
</organism>
<dbReference type="PROSITE" id="PS00237">
    <property type="entry name" value="G_PROTEIN_RECEP_F1_1"/>
    <property type="match status" value="1"/>
</dbReference>
<feature type="transmembrane region" description="Helical" evidence="10">
    <location>
        <begin position="77"/>
        <end position="98"/>
    </location>
</feature>
<feature type="domain" description="G-protein coupled receptors family 1 profile" evidence="11">
    <location>
        <begin position="57"/>
        <end position="323"/>
    </location>
</feature>
<evidence type="ECO:0000256" key="3">
    <source>
        <dbReference type="ARBA" id="ARBA00022692"/>
    </source>
</evidence>
<keyword evidence="7 9" id="KW-0675">Receptor</keyword>